<dbReference type="Proteomes" id="UP000478052">
    <property type="component" value="Unassembled WGS sequence"/>
</dbReference>
<sequence length="123" mass="14363">MTLEWLGTPSKTKVSMFMTLIQNKDIKNYLDQSTFICFLSTIYAPELRINYIHKKLISSLNKLYLTGHPRPRYNSEQGDECIDFTMTCSVCFFLFLYRCSLFSITCRNHASISNFGGGFRWQN</sequence>
<evidence type="ECO:0000313" key="2">
    <source>
        <dbReference type="Proteomes" id="UP000478052"/>
    </source>
</evidence>
<reference evidence="1 2" key="1">
    <citation type="submission" date="2019-08" db="EMBL/GenBank/DDBJ databases">
        <title>Whole genome of Aphis craccivora.</title>
        <authorList>
            <person name="Voronova N.V."/>
            <person name="Shulinski R.S."/>
            <person name="Bandarenka Y.V."/>
            <person name="Zhorov D.G."/>
            <person name="Warner D."/>
        </authorList>
    </citation>
    <scope>NUCLEOTIDE SEQUENCE [LARGE SCALE GENOMIC DNA]</scope>
    <source>
        <strain evidence="1">180601</strain>
        <tissue evidence="1">Whole Body</tissue>
    </source>
</reference>
<protein>
    <submittedName>
        <fullName evidence="1">Uncharacterized protein</fullName>
    </submittedName>
</protein>
<dbReference type="AlphaFoldDB" id="A0A6G0ZKB3"/>
<accession>A0A6G0ZKB3</accession>
<comment type="caution">
    <text evidence="1">The sequence shown here is derived from an EMBL/GenBank/DDBJ whole genome shotgun (WGS) entry which is preliminary data.</text>
</comment>
<dbReference type="EMBL" id="VUJU01000258">
    <property type="protein sequence ID" value="KAF0771760.1"/>
    <property type="molecule type" value="Genomic_DNA"/>
</dbReference>
<proteinExistence type="predicted"/>
<evidence type="ECO:0000313" key="1">
    <source>
        <dbReference type="EMBL" id="KAF0771760.1"/>
    </source>
</evidence>
<gene>
    <name evidence="1" type="ORF">FWK35_00000388</name>
</gene>
<organism evidence="1 2">
    <name type="scientific">Aphis craccivora</name>
    <name type="common">Cowpea aphid</name>
    <dbReference type="NCBI Taxonomy" id="307492"/>
    <lineage>
        <taxon>Eukaryota</taxon>
        <taxon>Metazoa</taxon>
        <taxon>Ecdysozoa</taxon>
        <taxon>Arthropoda</taxon>
        <taxon>Hexapoda</taxon>
        <taxon>Insecta</taxon>
        <taxon>Pterygota</taxon>
        <taxon>Neoptera</taxon>
        <taxon>Paraneoptera</taxon>
        <taxon>Hemiptera</taxon>
        <taxon>Sternorrhyncha</taxon>
        <taxon>Aphidomorpha</taxon>
        <taxon>Aphidoidea</taxon>
        <taxon>Aphididae</taxon>
        <taxon>Aphidini</taxon>
        <taxon>Aphis</taxon>
        <taxon>Aphis</taxon>
    </lineage>
</organism>
<name>A0A6G0ZKB3_APHCR</name>
<keyword evidence="2" id="KW-1185">Reference proteome</keyword>